<comment type="caution">
    <text evidence="1">The sequence shown here is derived from an EMBL/GenBank/DDBJ whole genome shotgun (WGS) entry which is preliminary data.</text>
</comment>
<dbReference type="Proteomes" id="UP000234456">
    <property type="component" value="Unassembled WGS sequence"/>
</dbReference>
<sequence>MSNNPSGSAELSELKAALRNNLDAMGTIAARMVVLMKFRDAVLPHLSPNAVQAVLDAFDWSVEESIPISSDFAAMPAYSDAFLEEVSATRTAIRSRGGHSGL</sequence>
<accession>A0A2N4TLQ9</accession>
<name>A0A2N4TLQ9_RALPI</name>
<gene>
    <name evidence="1" type="ORF">C0Q88_19570</name>
</gene>
<protein>
    <submittedName>
        <fullName evidence="1">Uncharacterized protein</fullName>
    </submittedName>
</protein>
<dbReference type="EMBL" id="PKQE01000005">
    <property type="protein sequence ID" value="PLC40657.1"/>
    <property type="molecule type" value="Genomic_DNA"/>
</dbReference>
<proteinExistence type="predicted"/>
<reference evidence="1 2" key="1">
    <citation type="submission" date="2017-12" db="EMBL/GenBank/DDBJ databases">
        <title>Draft genome sequence of Ralstonia pickettii 52.</title>
        <authorList>
            <person name="Zheng B."/>
        </authorList>
    </citation>
    <scope>NUCLEOTIDE SEQUENCE [LARGE SCALE GENOMIC DNA]</scope>
    <source>
        <strain evidence="1 2">52</strain>
    </source>
</reference>
<evidence type="ECO:0000313" key="1">
    <source>
        <dbReference type="EMBL" id="PLC40657.1"/>
    </source>
</evidence>
<organism evidence="1 2">
    <name type="scientific">Ralstonia pickettii</name>
    <name type="common">Burkholderia pickettii</name>
    <dbReference type="NCBI Taxonomy" id="329"/>
    <lineage>
        <taxon>Bacteria</taxon>
        <taxon>Pseudomonadati</taxon>
        <taxon>Pseudomonadota</taxon>
        <taxon>Betaproteobacteria</taxon>
        <taxon>Burkholderiales</taxon>
        <taxon>Burkholderiaceae</taxon>
        <taxon>Ralstonia</taxon>
    </lineage>
</organism>
<dbReference type="RefSeq" id="WP_102066963.1">
    <property type="nucleotide sequence ID" value="NZ_PKQE01000005.1"/>
</dbReference>
<evidence type="ECO:0000313" key="2">
    <source>
        <dbReference type="Proteomes" id="UP000234456"/>
    </source>
</evidence>
<dbReference type="AlphaFoldDB" id="A0A2N4TLQ9"/>
<dbReference type="OrthoDB" id="9937194at2"/>